<dbReference type="Proteomes" id="UP001139485">
    <property type="component" value="Unassembled WGS sequence"/>
</dbReference>
<evidence type="ECO:0000256" key="1">
    <source>
        <dbReference type="ARBA" id="ARBA00022679"/>
    </source>
</evidence>
<comment type="caution">
    <text evidence="4">The sequence shown here is derived from an EMBL/GenBank/DDBJ whole genome shotgun (WGS) entry which is preliminary data.</text>
</comment>
<dbReference type="Pfam" id="PF00583">
    <property type="entry name" value="Acetyltransf_1"/>
    <property type="match status" value="1"/>
</dbReference>
<protein>
    <submittedName>
        <fullName evidence="4">GNAT family N-acetyltransferase</fullName>
    </submittedName>
</protein>
<evidence type="ECO:0000313" key="4">
    <source>
        <dbReference type="EMBL" id="MCM0619163.1"/>
    </source>
</evidence>
<dbReference type="Gene3D" id="3.40.630.30">
    <property type="match status" value="1"/>
</dbReference>
<dbReference type="RefSeq" id="WP_250826060.1">
    <property type="nucleotide sequence ID" value="NZ_JAMOIL010000002.1"/>
</dbReference>
<evidence type="ECO:0000259" key="3">
    <source>
        <dbReference type="PROSITE" id="PS51186"/>
    </source>
</evidence>
<accession>A0A9X2IDL9</accession>
<dbReference type="InterPro" id="IPR050832">
    <property type="entry name" value="Bact_Acetyltransf"/>
</dbReference>
<feature type="domain" description="N-acetyltransferase" evidence="3">
    <location>
        <begin position="7"/>
        <end position="166"/>
    </location>
</feature>
<sequence>MTPSPSPRIRPARPSDLRRLAHVEDSGAEPFLALWGEDCPPALVGASPSGFDRDAAPGTLLVADAGSPPRGRSIVGFAHVLHLEGDDGYPRAHLEQLSVLLPAWGRQGIGSALVRAALTESRRDGFDELTLSTYAEVPWNGPFYARLGFAEVPEERLPAWLRRITEHERSLHLEEVGHRPDGAGRRVVMARPTVGS</sequence>
<evidence type="ECO:0000313" key="5">
    <source>
        <dbReference type="Proteomes" id="UP001139485"/>
    </source>
</evidence>
<dbReference type="PROSITE" id="PS51186">
    <property type="entry name" value="GNAT"/>
    <property type="match status" value="1"/>
</dbReference>
<keyword evidence="2" id="KW-0012">Acyltransferase</keyword>
<evidence type="ECO:0000256" key="2">
    <source>
        <dbReference type="ARBA" id="ARBA00023315"/>
    </source>
</evidence>
<name>A0A9X2IDL9_9ACTN</name>
<keyword evidence="5" id="KW-1185">Reference proteome</keyword>
<dbReference type="InterPro" id="IPR000182">
    <property type="entry name" value="GNAT_dom"/>
</dbReference>
<dbReference type="SUPFAM" id="SSF55729">
    <property type="entry name" value="Acyl-CoA N-acyltransferases (Nat)"/>
    <property type="match status" value="1"/>
</dbReference>
<dbReference type="PANTHER" id="PTHR43877">
    <property type="entry name" value="AMINOALKYLPHOSPHONATE N-ACETYLTRANSFERASE-RELATED-RELATED"/>
    <property type="match status" value="1"/>
</dbReference>
<keyword evidence="1" id="KW-0808">Transferase</keyword>
<gene>
    <name evidence="4" type="ORF">M8330_02490</name>
</gene>
<dbReference type="GO" id="GO:0016747">
    <property type="term" value="F:acyltransferase activity, transferring groups other than amino-acyl groups"/>
    <property type="evidence" value="ECO:0007669"/>
    <property type="project" value="InterPro"/>
</dbReference>
<reference evidence="4" key="1">
    <citation type="submission" date="2022-05" db="EMBL/GenBank/DDBJ databases">
        <authorList>
            <person name="Tuo L."/>
        </authorList>
    </citation>
    <scope>NUCLEOTIDE SEQUENCE</scope>
    <source>
        <strain evidence="4">BSK12Z-4</strain>
    </source>
</reference>
<proteinExistence type="predicted"/>
<dbReference type="EMBL" id="JAMOIL010000002">
    <property type="protein sequence ID" value="MCM0619163.1"/>
    <property type="molecule type" value="Genomic_DNA"/>
</dbReference>
<dbReference type="AlphaFoldDB" id="A0A9X2IDL9"/>
<dbReference type="CDD" id="cd04301">
    <property type="entry name" value="NAT_SF"/>
    <property type="match status" value="1"/>
</dbReference>
<organism evidence="4 5">
    <name type="scientific">Nocardioides bruguierae</name>
    <dbReference type="NCBI Taxonomy" id="2945102"/>
    <lineage>
        <taxon>Bacteria</taxon>
        <taxon>Bacillati</taxon>
        <taxon>Actinomycetota</taxon>
        <taxon>Actinomycetes</taxon>
        <taxon>Propionibacteriales</taxon>
        <taxon>Nocardioidaceae</taxon>
        <taxon>Nocardioides</taxon>
    </lineage>
</organism>
<dbReference type="InterPro" id="IPR016181">
    <property type="entry name" value="Acyl_CoA_acyltransferase"/>
</dbReference>